<name>A0A176X7B5_AGRTU</name>
<dbReference type="Pfam" id="PF07811">
    <property type="entry name" value="TadE"/>
    <property type="match status" value="1"/>
</dbReference>
<comment type="caution">
    <text evidence="3">The sequence shown here is derived from an EMBL/GenBank/DDBJ whole genome shotgun (WGS) entry which is preliminary data.</text>
</comment>
<dbReference type="AlphaFoldDB" id="A0A176X7B5"/>
<organism evidence="3 4">
    <name type="scientific">Agrobacterium tumefaciens</name>
    <dbReference type="NCBI Taxonomy" id="358"/>
    <lineage>
        <taxon>Bacteria</taxon>
        <taxon>Pseudomonadati</taxon>
        <taxon>Pseudomonadota</taxon>
        <taxon>Alphaproteobacteria</taxon>
        <taxon>Hyphomicrobiales</taxon>
        <taxon>Rhizobiaceae</taxon>
        <taxon>Rhizobium/Agrobacterium group</taxon>
        <taxon>Agrobacterium</taxon>
        <taxon>Agrobacterium tumefaciens complex</taxon>
    </lineage>
</organism>
<keyword evidence="1" id="KW-1133">Transmembrane helix</keyword>
<proteinExistence type="predicted"/>
<dbReference type="Proteomes" id="UP000077098">
    <property type="component" value="Unassembled WGS sequence"/>
</dbReference>
<evidence type="ECO:0000313" key="3">
    <source>
        <dbReference type="EMBL" id="OAE43352.1"/>
    </source>
</evidence>
<feature type="transmembrane region" description="Helical" evidence="1">
    <location>
        <begin position="28"/>
        <end position="47"/>
    </location>
</feature>
<reference evidence="3 4" key="1">
    <citation type="submission" date="2016-05" db="EMBL/GenBank/DDBJ databases">
        <authorList>
            <person name="Lavstsen T."/>
            <person name="Jespersen J.S."/>
        </authorList>
    </citation>
    <scope>NUCLEOTIDE SEQUENCE [LARGE SCALE GENOMIC DNA]</scope>
    <source>
        <strain evidence="3 4">KCJ1736</strain>
    </source>
</reference>
<dbReference type="RefSeq" id="WP_063949377.1">
    <property type="nucleotide sequence ID" value="NZ_LXPS01000022.1"/>
</dbReference>
<protein>
    <recommendedName>
        <fullName evidence="2">TadE-like domain-containing protein</fullName>
    </recommendedName>
</protein>
<accession>A0A176X7B5</accession>
<gene>
    <name evidence="3" type="ORF">A7J57_03480</name>
</gene>
<keyword evidence="1" id="KW-0472">Membrane</keyword>
<dbReference type="InterPro" id="IPR012495">
    <property type="entry name" value="TadE-like_dom"/>
</dbReference>
<sequence length="197" mass="21501">MMAGLLSAAANGKQRLVALALRFARDKRGVGAIEFAIIFPILLALYLTSFELTIGYNTYKRASTAAASINDLISKTGSVDKTYLAGMQDVAAAIFAPYSIKGLQLKVSGIKIDAQKQAKIVWSWDEKNQRPYAVGSPVAVPTRLQLADSFLIHVELSIPHDLMMFMPDIASSGTKSITISRDYFFKQRDAETACTNC</sequence>
<feature type="domain" description="TadE-like" evidence="2">
    <location>
        <begin position="29"/>
        <end position="67"/>
    </location>
</feature>
<evidence type="ECO:0000313" key="4">
    <source>
        <dbReference type="Proteomes" id="UP000077098"/>
    </source>
</evidence>
<evidence type="ECO:0000259" key="2">
    <source>
        <dbReference type="Pfam" id="PF07811"/>
    </source>
</evidence>
<evidence type="ECO:0000256" key="1">
    <source>
        <dbReference type="SAM" id="Phobius"/>
    </source>
</evidence>
<keyword evidence="1" id="KW-0812">Transmembrane</keyword>
<dbReference type="EMBL" id="LXPS01000022">
    <property type="protein sequence ID" value="OAE43352.1"/>
    <property type="molecule type" value="Genomic_DNA"/>
</dbReference>